<dbReference type="EMBL" id="BT038926">
    <property type="protein sequence ID" value="ACF83931.1"/>
    <property type="molecule type" value="mRNA"/>
</dbReference>
<protein>
    <submittedName>
        <fullName evidence="1">Uncharacterized protein</fullName>
    </submittedName>
</protein>
<reference evidence="1" key="1">
    <citation type="journal article" date="2009" name="PLoS Genet.">
        <title>Sequencing, mapping, and analysis of 27,455 maize full-length cDNAs.</title>
        <authorList>
            <person name="Soderlund C."/>
            <person name="Descour A."/>
            <person name="Kudrna D."/>
            <person name="Bomhoff M."/>
            <person name="Boyd L."/>
            <person name="Currie J."/>
            <person name="Angelova A."/>
            <person name="Collura K."/>
            <person name="Wissotski M."/>
            <person name="Ashley E."/>
            <person name="Morrow D."/>
            <person name="Fernandes J."/>
            <person name="Walbot V."/>
            <person name="Yu Y."/>
        </authorList>
    </citation>
    <scope>NUCLEOTIDE SEQUENCE</scope>
    <source>
        <strain evidence="1">B73</strain>
    </source>
</reference>
<proteinExistence type="evidence at transcript level"/>
<evidence type="ECO:0000313" key="1">
    <source>
        <dbReference type="EMBL" id="ACF83931.1"/>
    </source>
</evidence>
<dbReference type="AlphaFoldDB" id="B4FP88"/>
<sequence>MPSSPTQMKPCGDDRHLL</sequence>
<name>B4FP88_MAIZE</name>
<accession>B4FP88</accession>
<organism evidence="1">
    <name type="scientific">Zea mays</name>
    <name type="common">Maize</name>
    <dbReference type="NCBI Taxonomy" id="4577"/>
    <lineage>
        <taxon>Eukaryota</taxon>
        <taxon>Viridiplantae</taxon>
        <taxon>Streptophyta</taxon>
        <taxon>Embryophyta</taxon>
        <taxon>Tracheophyta</taxon>
        <taxon>Spermatophyta</taxon>
        <taxon>Magnoliopsida</taxon>
        <taxon>Liliopsida</taxon>
        <taxon>Poales</taxon>
        <taxon>Poaceae</taxon>
        <taxon>PACMAD clade</taxon>
        <taxon>Panicoideae</taxon>
        <taxon>Andropogonodae</taxon>
        <taxon>Andropogoneae</taxon>
        <taxon>Tripsacinae</taxon>
        <taxon>Zea</taxon>
    </lineage>
</organism>